<evidence type="ECO:0008006" key="4">
    <source>
        <dbReference type="Google" id="ProtNLM"/>
    </source>
</evidence>
<organism evidence="2">
    <name type="scientific">Zea mays</name>
    <name type="common">Maize</name>
    <dbReference type="NCBI Taxonomy" id="4577"/>
    <lineage>
        <taxon>Eukaryota</taxon>
        <taxon>Viridiplantae</taxon>
        <taxon>Streptophyta</taxon>
        <taxon>Embryophyta</taxon>
        <taxon>Tracheophyta</taxon>
        <taxon>Spermatophyta</taxon>
        <taxon>Magnoliopsida</taxon>
        <taxon>Liliopsida</taxon>
        <taxon>Poales</taxon>
        <taxon>Poaceae</taxon>
        <taxon>PACMAD clade</taxon>
        <taxon>Panicoideae</taxon>
        <taxon>Andropogonodae</taxon>
        <taxon>Andropogoneae</taxon>
        <taxon>Tripsacinae</taxon>
        <taxon>Zea</taxon>
    </lineage>
</organism>
<feature type="region of interest" description="Disordered" evidence="1">
    <location>
        <begin position="1"/>
        <end position="47"/>
    </location>
</feature>
<dbReference type="HOGENOM" id="CLU_486068_0_0_1"/>
<feature type="compositionally biased region" description="Polar residues" evidence="1">
    <location>
        <begin position="175"/>
        <end position="185"/>
    </location>
</feature>
<feature type="compositionally biased region" description="Basic residues" evidence="1">
    <location>
        <begin position="102"/>
        <end position="111"/>
    </location>
</feature>
<dbReference type="InParanoid" id="C4J5W9"/>
<proteinExistence type="evidence at transcript level"/>
<dbReference type="KEGG" id="zma:100501785"/>
<reference evidence="2" key="1">
    <citation type="journal article" date="2009" name="PLoS Genet.">
        <title>Sequencing, mapping, and analysis of 27,455 maize full-length cDNAs.</title>
        <authorList>
            <person name="Soderlund C."/>
            <person name="Descour A."/>
            <person name="Kudrna D."/>
            <person name="Bomhoff M."/>
            <person name="Boyd L."/>
            <person name="Currie J."/>
            <person name="Angelova A."/>
            <person name="Collura K."/>
            <person name="Wissotski M."/>
            <person name="Ashley E."/>
            <person name="Morrow D."/>
            <person name="Fernandes J."/>
            <person name="Walbot V."/>
            <person name="Yu Y."/>
        </authorList>
    </citation>
    <scope>NUCLEOTIDE SEQUENCE</scope>
    <source>
        <strain evidence="2">B73</strain>
    </source>
</reference>
<dbReference type="OrthoDB" id="10671618at2759"/>
<gene>
    <name evidence="3" type="ORF">ZEAMMB73_Zm00001d034477</name>
</gene>
<dbReference type="AlphaFoldDB" id="C4J5W9"/>
<dbReference type="EMBL" id="CM007647">
    <property type="protein sequence ID" value="ONM10350.1"/>
    <property type="molecule type" value="Genomic_DNA"/>
</dbReference>
<feature type="compositionally biased region" description="Low complexity" evidence="1">
    <location>
        <begin position="1"/>
        <end position="17"/>
    </location>
</feature>
<dbReference type="PaxDb" id="4577-GRMZM2G396267_P01"/>
<feature type="compositionally biased region" description="Polar residues" evidence="1">
    <location>
        <begin position="114"/>
        <end position="128"/>
    </location>
</feature>
<evidence type="ECO:0000256" key="1">
    <source>
        <dbReference type="SAM" id="MobiDB-lite"/>
    </source>
</evidence>
<protein>
    <recommendedName>
        <fullName evidence="4">RING/U-box superfamily protein</fullName>
    </recommendedName>
</protein>
<feature type="region of interest" description="Disordered" evidence="1">
    <location>
        <begin position="102"/>
        <end position="128"/>
    </location>
</feature>
<sequence length="561" mass="57997">MASSSSSPSSTSPSTASRSEYQDTDHLAAQSLYETTYPPLPTREAAPTTSAALGVAPGAINASATAPGVSRSNTRSQIYHTLWGGTKRVPLPTNISLALAHQRRCRGRTRTRNSADVSQPRRNNPVGLSQHVSYASRLDLDSGWGTAPAPTSALAPMRSSTANPSPPTSAWTRPFLSSSTVASTRTDNRIAVAATPPPDTTLVPDAPGYAPAVATSVDTEPEPNASISTTYFAPAVATSADTAPEPNASISTTSFAPAMATSADTAPEPNASISTTSFASAVATSADTAPEPDASISTTYFAPAVATSADTEPEPDASISTTSFAPAVATSADTAPEPNASISTTSFAPAVATSADTVPEPDASISTTSFAAGVTTSADTAPEPDAFISTASFAPGVTTSADRALELDALTSASSSAPGADPDISSIIDDLETLFVAGSGMQAIGDRGVHPVDDFYPDLFQAWREDVASRAWREDVAPRAGREHFASRAWPQDVAPRTFGYYDIPAADIPLCSECRIRSAQIEARHYDHLDICARCYAKKFVCPICGYDLGVPPSTGTHRG</sequence>
<feature type="region of interest" description="Disordered" evidence="1">
    <location>
        <begin position="149"/>
        <end position="207"/>
    </location>
</feature>
<accession>C4J5W9</accession>
<reference evidence="3" key="2">
    <citation type="submission" date="2015-12" db="EMBL/GenBank/DDBJ databases">
        <title>Update maize B73 reference genome by single molecule sequencing technologies.</title>
        <authorList>
            <consortium name="Maize Genome Sequencing Project"/>
            <person name="Ware D."/>
        </authorList>
    </citation>
    <scope>NUCLEOTIDE SEQUENCE [LARGE SCALE GENOMIC DNA]</scope>
    <source>
        <tissue evidence="3">Seedling</tissue>
    </source>
</reference>
<dbReference type="OMA" id="DHLDICA"/>
<dbReference type="EMBL" id="BT086216">
    <property type="protein sequence ID" value="ACR36569.1"/>
    <property type="molecule type" value="mRNA"/>
</dbReference>
<evidence type="ECO:0000313" key="2">
    <source>
        <dbReference type="EMBL" id="ACR36569.1"/>
    </source>
</evidence>
<name>C4J5W9_MAIZE</name>
<evidence type="ECO:0000313" key="3">
    <source>
        <dbReference type="EMBL" id="ONM10350.1"/>
    </source>
</evidence>